<dbReference type="PROSITE" id="PS50870">
    <property type="entry name" value="AH"/>
    <property type="match status" value="1"/>
</dbReference>
<dbReference type="AlphaFoldDB" id="A0A1I8F272"/>
<dbReference type="SUPFAM" id="SSF103657">
    <property type="entry name" value="BAR/IMD domain-like"/>
    <property type="match status" value="1"/>
</dbReference>
<dbReference type="InterPro" id="IPR010504">
    <property type="entry name" value="AH_dom"/>
</dbReference>
<reference evidence="4" key="1">
    <citation type="submission" date="2016-11" db="UniProtKB">
        <authorList>
            <consortium name="WormBaseParasite"/>
        </authorList>
    </citation>
    <scope>IDENTIFICATION</scope>
</reference>
<evidence type="ECO:0000313" key="3">
    <source>
        <dbReference type="Proteomes" id="UP000095280"/>
    </source>
</evidence>
<dbReference type="WBParaSite" id="maker-unitig_14409-snap-gene-0.2-mRNA-1">
    <property type="protein sequence ID" value="maker-unitig_14409-snap-gene-0.2-mRNA-1"/>
    <property type="gene ID" value="maker-unitig_14409-snap-gene-0.2"/>
</dbReference>
<dbReference type="GO" id="GO:0019904">
    <property type="term" value="F:protein domain specific binding"/>
    <property type="evidence" value="ECO:0007669"/>
    <property type="project" value="InterPro"/>
</dbReference>
<dbReference type="Pfam" id="PF06456">
    <property type="entry name" value="Arfaptin"/>
    <property type="match status" value="1"/>
</dbReference>
<dbReference type="PANTHER" id="PTHR12141:SF5">
    <property type="entry name" value="ARFAPTIN"/>
    <property type="match status" value="1"/>
</dbReference>
<dbReference type="PANTHER" id="PTHR12141">
    <property type="entry name" value="ARFAPTIN-RELATED"/>
    <property type="match status" value="1"/>
</dbReference>
<dbReference type="Proteomes" id="UP000095280">
    <property type="component" value="Unplaced"/>
</dbReference>
<keyword evidence="3" id="KW-1185">Reference proteome</keyword>
<dbReference type="Gene3D" id="1.20.1270.60">
    <property type="entry name" value="Arfaptin homology (AH) domain/BAR domain"/>
    <property type="match status" value="1"/>
</dbReference>
<dbReference type="InterPro" id="IPR030798">
    <property type="entry name" value="Arfaptin_fam"/>
</dbReference>
<dbReference type="GO" id="GO:0005543">
    <property type="term" value="F:phospholipid binding"/>
    <property type="evidence" value="ECO:0007669"/>
    <property type="project" value="TreeGrafter"/>
</dbReference>
<accession>A0A1I8F272</accession>
<proteinExistence type="predicted"/>
<evidence type="ECO:0000259" key="2">
    <source>
        <dbReference type="PROSITE" id="PS50870"/>
    </source>
</evidence>
<dbReference type="GO" id="GO:0034315">
    <property type="term" value="P:regulation of Arp2/3 complex-mediated actin nucleation"/>
    <property type="evidence" value="ECO:0007669"/>
    <property type="project" value="TreeGrafter"/>
</dbReference>
<feature type="region of interest" description="Disordered" evidence="1">
    <location>
        <begin position="62"/>
        <end position="84"/>
    </location>
</feature>
<name>A0A1I8F272_9PLAT</name>
<evidence type="ECO:0000313" key="4">
    <source>
        <dbReference type="WBParaSite" id="maker-unitig_14409-snap-gene-0.2-mRNA-1"/>
    </source>
</evidence>
<dbReference type="GO" id="GO:0006886">
    <property type="term" value="P:intracellular protein transport"/>
    <property type="evidence" value="ECO:0007669"/>
    <property type="project" value="TreeGrafter"/>
</dbReference>
<dbReference type="InterPro" id="IPR027267">
    <property type="entry name" value="AH/BAR_dom_sf"/>
</dbReference>
<sequence length="467" mass="50448">VASDVGPAGGAGEVQRRLTVPVPAPRFAACAHQQADQVRVGPRSRPVQRRVAVAVGRAGLGTAASEQKGSRDGSRVLAGGNQRSGARRVRRVGIGAQAKQEVDDGHVAVDAGPVQRPLAELFLASCRHVATGDAAAFGQEAQDAELAGQAGPVSSGEAARIPLGQSRVAFALQLSFYEIDAAAFGGIEQILGRRRVLHERQDHAPTEGHQQTVGGVGSGAAVGGGGPWPLQSVRQWGYNAYKCTLQLVSERLGRATRTADLETEAAVAALRESRRRYEALLNLASALTKHFQAMCDTQRVLADAFLDLARQEPPALATDFQQSADSQRALQRSGEQLLVALQAFCTALSTLVNRTFEDALRTVSAYEFARVEFDAHRGDLDALSVRPSHGRTGAEVAKAEELKRQYEIRQQKFEQLRHDVRIKVQFLDENKIRVMQKQLRLFQSAVSAYFSGNQEALEAALRQINIK</sequence>
<dbReference type="GO" id="GO:0032588">
    <property type="term" value="C:trans-Golgi network membrane"/>
    <property type="evidence" value="ECO:0007669"/>
    <property type="project" value="TreeGrafter"/>
</dbReference>
<feature type="domain" description="AH" evidence="2">
    <location>
        <begin position="258"/>
        <end position="462"/>
    </location>
</feature>
<evidence type="ECO:0000256" key="1">
    <source>
        <dbReference type="SAM" id="MobiDB-lite"/>
    </source>
</evidence>
<dbReference type="SMART" id="SM01015">
    <property type="entry name" value="Arfaptin"/>
    <property type="match status" value="1"/>
</dbReference>
<organism evidence="3 4">
    <name type="scientific">Macrostomum lignano</name>
    <dbReference type="NCBI Taxonomy" id="282301"/>
    <lineage>
        <taxon>Eukaryota</taxon>
        <taxon>Metazoa</taxon>
        <taxon>Spiralia</taxon>
        <taxon>Lophotrochozoa</taxon>
        <taxon>Platyhelminthes</taxon>
        <taxon>Rhabditophora</taxon>
        <taxon>Macrostomorpha</taxon>
        <taxon>Macrostomida</taxon>
        <taxon>Macrostomidae</taxon>
        <taxon>Macrostomum</taxon>
    </lineage>
</organism>
<protein>
    <submittedName>
        <fullName evidence="4">AH domain-containing protein</fullName>
    </submittedName>
</protein>